<dbReference type="GO" id="GO:0090729">
    <property type="term" value="F:toxin activity"/>
    <property type="evidence" value="ECO:0007669"/>
    <property type="project" value="UniProtKB-KW"/>
</dbReference>
<sequence>MIVVDTSAMVTALRFFGSSGDKIREILSQLKDLAAPSHQAVEIIQAFRSLDRGGTLAADTAHQAIEDYIRLGVRLVDPDIKLVSRVWELRHNLTAYDALFVALAERLDCEFLTGDAKIARSGVARCPVITVETDF</sequence>
<comment type="caution">
    <text evidence="8">The sequence shown here is derived from an EMBL/GenBank/DDBJ whole genome shotgun (WGS) entry which is preliminary data.</text>
</comment>
<feature type="binding site" evidence="6">
    <location>
        <position position="5"/>
    </location>
    <ligand>
        <name>Mg(2+)</name>
        <dbReference type="ChEBI" id="CHEBI:18420"/>
    </ligand>
</feature>
<evidence type="ECO:0000256" key="3">
    <source>
        <dbReference type="ARBA" id="ARBA00022723"/>
    </source>
</evidence>
<dbReference type="InterPro" id="IPR044153">
    <property type="entry name" value="PIN_Pae0151-like"/>
</dbReference>
<dbReference type="HAMAP" id="MF_00265">
    <property type="entry name" value="VapC_Nob1"/>
    <property type="match status" value="1"/>
</dbReference>
<protein>
    <recommendedName>
        <fullName evidence="6">Ribonuclease VapC</fullName>
        <shortName evidence="6">RNase VapC</shortName>
        <ecNumber evidence="6">3.1.-.-</ecNumber>
    </recommendedName>
    <alternativeName>
        <fullName evidence="6">Toxin VapC</fullName>
    </alternativeName>
</protein>
<evidence type="ECO:0000313" key="9">
    <source>
        <dbReference type="Proteomes" id="UP000477750"/>
    </source>
</evidence>
<feature type="domain" description="PIN" evidence="7">
    <location>
        <begin position="2"/>
        <end position="120"/>
    </location>
</feature>
<dbReference type="RefSeq" id="WP_153026829.1">
    <property type="nucleotide sequence ID" value="NZ_WIAO01000027.1"/>
</dbReference>
<comment type="function">
    <text evidence="6">Toxic component of a toxin-antitoxin (TA) system. An RNase.</text>
</comment>
<keyword evidence="9" id="KW-1185">Reference proteome</keyword>
<keyword evidence="4 6" id="KW-0378">Hydrolase</keyword>
<dbReference type="InterPro" id="IPR002716">
    <property type="entry name" value="PIN_dom"/>
</dbReference>
<dbReference type="EMBL" id="WIAO01000027">
    <property type="protein sequence ID" value="MQM27708.1"/>
    <property type="molecule type" value="Genomic_DNA"/>
</dbReference>
<dbReference type="GO" id="GO:0016787">
    <property type="term" value="F:hydrolase activity"/>
    <property type="evidence" value="ECO:0007669"/>
    <property type="project" value="UniProtKB-KW"/>
</dbReference>
<dbReference type="GO" id="GO:0000287">
    <property type="term" value="F:magnesium ion binding"/>
    <property type="evidence" value="ECO:0007669"/>
    <property type="project" value="UniProtKB-UniRule"/>
</dbReference>
<organism evidence="8 9">
    <name type="scientific">Glycomyces albidus</name>
    <dbReference type="NCBI Taxonomy" id="2656774"/>
    <lineage>
        <taxon>Bacteria</taxon>
        <taxon>Bacillati</taxon>
        <taxon>Actinomycetota</taxon>
        <taxon>Actinomycetes</taxon>
        <taxon>Glycomycetales</taxon>
        <taxon>Glycomycetaceae</taxon>
        <taxon>Glycomyces</taxon>
    </lineage>
</organism>
<dbReference type="GO" id="GO:0004540">
    <property type="term" value="F:RNA nuclease activity"/>
    <property type="evidence" value="ECO:0007669"/>
    <property type="project" value="InterPro"/>
</dbReference>
<name>A0A6L5GDI5_9ACTN</name>
<keyword evidence="2 6" id="KW-0540">Nuclease</keyword>
<accession>A0A6L5GDI5</accession>
<dbReference type="EC" id="3.1.-.-" evidence="6"/>
<evidence type="ECO:0000256" key="5">
    <source>
        <dbReference type="ARBA" id="ARBA00022842"/>
    </source>
</evidence>
<reference evidence="8 9" key="1">
    <citation type="submission" date="2019-10" db="EMBL/GenBank/DDBJ databases">
        <title>Glycomyces albidus sp. nov., a novel actinomycete isolated from rhizosphere soil of wheat (Triticum aestivum L.).</title>
        <authorList>
            <person name="Qian L."/>
        </authorList>
    </citation>
    <scope>NUCLEOTIDE SEQUENCE [LARGE SCALE GENOMIC DNA]</scope>
    <source>
        <strain evidence="8 9">NEAU-7082</strain>
    </source>
</reference>
<dbReference type="InterPro" id="IPR022907">
    <property type="entry name" value="VapC_family"/>
</dbReference>
<keyword evidence="3 6" id="KW-0479">Metal-binding</keyword>
<dbReference type="Proteomes" id="UP000477750">
    <property type="component" value="Unassembled WGS sequence"/>
</dbReference>
<dbReference type="Pfam" id="PF01850">
    <property type="entry name" value="PIN"/>
    <property type="match status" value="1"/>
</dbReference>
<keyword evidence="1 6" id="KW-1277">Toxin-antitoxin system</keyword>
<dbReference type="Gene3D" id="3.40.50.1010">
    <property type="entry name" value="5'-nuclease"/>
    <property type="match status" value="1"/>
</dbReference>
<proteinExistence type="inferred from homology"/>
<comment type="similarity">
    <text evidence="6">Belongs to the PINc/VapC protein family.</text>
</comment>
<gene>
    <name evidence="6" type="primary">vapC</name>
    <name evidence="8" type="ORF">GFD30_19370</name>
</gene>
<feature type="binding site" evidence="6">
    <location>
        <position position="97"/>
    </location>
    <ligand>
        <name>Mg(2+)</name>
        <dbReference type="ChEBI" id="CHEBI:18420"/>
    </ligand>
</feature>
<dbReference type="CDD" id="cd09873">
    <property type="entry name" value="PIN_Pae0151-like"/>
    <property type="match status" value="1"/>
</dbReference>
<evidence type="ECO:0000256" key="4">
    <source>
        <dbReference type="ARBA" id="ARBA00022801"/>
    </source>
</evidence>
<keyword evidence="5 6" id="KW-0460">Magnesium</keyword>
<evidence type="ECO:0000313" key="8">
    <source>
        <dbReference type="EMBL" id="MQM27708.1"/>
    </source>
</evidence>
<evidence type="ECO:0000256" key="6">
    <source>
        <dbReference type="HAMAP-Rule" id="MF_00265"/>
    </source>
</evidence>
<keyword evidence="6" id="KW-0800">Toxin</keyword>
<evidence type="ECO:0000259" key="7">
    <source>
        <dbReference type="Pfam" id="PF01850"/>
    </source>
</evidence>
<comment type="cofactor">
    <cofactor evidence="6">
        <name>Mg(2+)</name>
        <dbReference type="ChEBI" id="CHEBI:18420"/>
    </cofactor>
</comment>
<evidence type="ECO:0000256" key="2">
    <source>
        <dbReference type="ARBA" id="ARBA00022722"/>
    </source>
</evidence>
<dbReference type="PANTHER" id="PTHR35901">
    <property type="entry name" value="RIBONUCLEASE VAPC3"/>
    <property type="match status" value="1"/>
</dbReference>
<dbReference type="PANTHER" id="PTHR35901:SF1">
    <property type="entry name" value="EXONUCLEASE VAPC9"/>
    <property type="match status" value="1"/>
</dbReference>
<evidence type="ECO:0000256" key="1">
    <source>
        <dbReference type="ARBA" id="ARBA00022649"/>
    </source>
</evidence>
<dbReference type="InterPro" id="IPR029060">
    <property type="entry name" value="PIN-like_dom_sf"/>
</dbReference>
<dbReference type="SUPFAM" id="SSF88723">
    <property type="entry name" value="PIN domain-like"/>
    <property type="match status" value="1"/>
</dbReference>
<dbReference type="AlphaFoldDB" id="A0A6L5GDI5"/>
<dbReference type="InterPro" id="IPR051619">
    <property type="entry name" value="TypeII_TA_RNase_PINc/VapC"/>
</dbReference>